<organism evidence="1">
    <name type="scientific">uncultured Solirubrobacteraceae bacterium</name>
    <dbReference type="NCBI Taxonomy" id="1162706"/>
    <lineage>
        <taxon>Bacteria</taxon>
        <taxon>Bacillati</taxon>
        <taxon>Actinomycetota</taxon>
        <taxon>Thermoleophilia</taxon>
        <taxon>Solirubrobacterales</taxon>
        <taxon>Solirubrobacteraceae</taxon>
        <taxon>environmental samples</taxon>
    </lineage>
</organism>
<name>A0A6J4SS80_9ACTN</name>
<reference evidence="1" key="1">
    <citation type="submission" date="2020-02" db="EMBL/GenBank/DDBJ databases">
        <authorList>
            <person name="Meier V. D."/>
        </authorList>
    </citation>
    <scope>NUCLEOTIDE SEQUENCE</scope>
    <source>
        <strain evidence="1">AVDCRST_MAG85</strain>
    </source>
</reference>
<accession>A0A6J4SS80</accession>
<dbReference type="EMBL" id="CADCVT010000209">
    <property type="protein sequence ID" value="CAA9503889.1"/>
    <property type="molecule type" value="Genomic_DNA"/>
</dbReference>
<evidence type="ECO:0000313" key="1">
    <source>
        <dbReference type="EMBL" id="CAA9503889.1"/>
    </source>
</evidence>
<proteinExistence type="predicted"/>
<protein>
    <submittedName>
        <fullName evidence="1">Uncharacterized protein</fullName>
    </submittedName>
</protein>
<dbReference type="AlphaFoldDB" id="A0A6J4SS80"/>
<sequence length="256" mass="29507">MSDDDGWRRWWRERGERELRCILMSAWDPIGVSHNPRAWDEYDGYLVGVVDRLRDADDPDDAARDVIAYLEHVDRDVIGMPHPVAEDRLEEITFALVAWYEWSFVRGGLAPREWREEDRSMARAATREQHEQGLARFVAREHRPRFLDSLEDEKLRRKLRAKLAHFAWLDARYATAVATREPAEMAQALAWGGAPETCFLVSEDDELDGSELPLEQALELVLHSFHGTLISCVPGKLALFSDEAPNKETLILRRDS</sequence>
<gene>
    <name evidence="1" type="ORF">AVDCRST_MAG85-1936</name>
</gene>